<dbReference type="EMBL" id="JAQMLR010000011">
    <property type="protein sequence ID" value="MDB8739408.1"/>
    <property type="molecule type" value="Genomic_DNA"/>
</dbReference>
<dbReference type="RefSeq" id="WP_272107273.1">
    <property type="nucleotide sequence ID" value="NZ_JAQMLO010000011.1"/>
</dbReference>
<sequence>MKKLNQFVKFLFEDFSKGKIYRVTGIRPWIDFATKERLGTKVEVVIAEDNTAYDTSNGEIVTNQYEKLAFKVKKDVNIPMNARVIPVNPVAVVYGDYRNQLSITADDIKVVAPQKVTEPLKPRL</sequence>
<protein>
    <recommendedName>
        <fullName evidence="3">DUF961 domain-containing protein</fullName>
    </recommendedName>
</protein>
<reference evidence="1" key="1">
    <citation type="submission" date="2023-01" db="EMBL/GenBank/DDBJ databases">
        <title>Human gut microbiome strain richness.</title>
        <authorList>
            <person name="Chen-Liaw A."/>
        </authorList>
    </citation>
    <scope>NUCLEOTIDE SEQUENCE</scope>
    <source>
        <strain evidence="1">1001217st1_A9_1001217B_191108</strain>
    </source>
</reference>
<evidence type="ECO:0000313" key="2">
    <source>
        <dbReference type="Proteomes" id="UP001211731"/>
    </source>
</evidence>
<dbReference type="AlphaFoldDB" id="A0AB35J6T4"/>
<gene>
    <name evidence="1" type="ORF">PNU63_11625</name>
</gene>
<name>A0AB35J6T4_MEDGN</name>
<evidence type="ECO:0008006" key="3">
    <source>
        <dbReference type="Google" id="ProtNLM"/>
    </source>
</evidence>
<proteinExistence type="predicted"/>
<comment type="caution">
    <text evidence="1">The sequence shown here is derived from an EMBL/GenBank/DDBJ whole genome shotgun (WGS) entry which is preliminary data.</text>
</comment>
<organism evidence="1 2">
    <name type="scientific">Mediterraneibacter gnavus</name>
    <name type="common">Ruminococcus gnavus</name>
    <dbReference type="NCBI Taxonomy" id="33038"/>
    <lineage>
        <taxon>Bacteria</taxon>
        <taxon>Bacillati</taxon>
        <taxon>Bacillota</taxon>
        <taxon>Clostridia</taxon>
        <taxon>Lachnospirales</taxon>
        <taxon>Lachnospiraceae</taxon>
        <taxon>Mediterraneibacter</taxon>
    </lineage>
</organism>
<dbReference type="Proteomes" id="UP001211731">
    <property type="component" value="Unassembled WGS sequence"/>
</dbReference>
<evidence type="ECO:0000313" key="1">
    <source>
        <dbReference type="EMBL" id="MDB8739408.1"/>
    </source>
</evidence>
<accession>A0AB35J6T4</accession>